<name>A0A9N8F2I7_9STRA</name>
<protein>
    <submittedName>
        <fullName evidence="2">Uncharacterized protein</fullName>
    </submittedName>
</protein>
<dbReference type="AlphaFoldDB" id="A0A9N8F2I7"/>
<evidence type="ECO:0000313" key="3">
    <source>
        <dbReference type="Proteomes" id="UP001153069"/>
    </source>
</evidence>
<gene>
    <name evidence="2" type="ORF">SEMRO_2430_G327470.1</name>
</gene>
<proteinExistence type="predicted"/>
<feature type="chain" id="PRO_5040447673" evidence="1">
    <location>
        <begin position="24"/>
        <end position="365"/>
    </location>
</feature>
<evidence type="ECO:0000313" key="2">
    <source>
        <dbReference type="EMBL" id="CAB9529220.1"/>
    </source>
</evidence>
<sequence>MKKLLSSLLVLRTIVLPWTGVTAEEIVNFGSDACECEDNIGHFCGIDDNCHPFSCENYYLYADRKLTGYSDNATMQCFGYSLGEQERAHGVVYGCSPLFPFVLPTPGKQVTEPFNRKCTAERDESGFSFECYEFQDGEAAADFSFFERLANSFFPDCTDGDDPKYYYMIASSNHYLGFEGLQGNPIVAGGADIDGDTIWQSNPSNFFRRETALLAMYANVVGGPAPSLSESGTVILDPPGGLFDNNPLDKPSTMAPTNAAGTHPGNVFNHSDNKPPTADVPSEAEEGLNQTAAHEEGLNITNDAEAGLNMTSDTTSMPQAEDEDAVSTNATAVDVDDGTSSAVPHRGPHSTFVGITMVILPFVIA</sequence>
<reference evidence="2" key="1">
    <citation type="submission" date="2020-06" db="EMBL/GenBank/DDBJ databases">
        <authorList>
            <consortium name="Plant Systems Biology data submission"/>
        </authorList>
    </citation>
    <scope>NUCLEOTIDE SEQUENCE</scope>
    <source>
        <strain evidence="2">D6</strain>
    </source>
</reference>
<keyword evidence="3" id="KW-1185">Reference proteome</keyword>
<comment type="caution">
    <text evidence="2">The sequence shown here is derived from an EMBL/GenBank/DDBJ whole genome shotgun (WGS) entry which is preliminary data.</text>
</comment>
<organism evidence="2 3">
    <name type="scientific">Seminavis robusta</name>
    <dbReference type="NCBI Taxonomy" id="568900"/>
    <lineage>
        <taxon>Eukaryota</taxon>
        <taxon>Sar</taxon>
        <taxon>Stramenopiles</taxon>
        <taxon>Ochrophyta</taxon>
        <taxon>Bacillariophyta</taxon>
        <taxon>Bacillariophyceae</taxon>
        <taxon>Bacillariophycidae</taxon>
        <taxon>Naviculales</taxon>
        <taxon>Naviculaceae</taxon>
        <taxon>Seminavis</taxon>
    </lineage>
</organism>
<evidence type="ECO:0000256" key="1">
    <source>
        <dbReference type="SAM" id="SignalP"/>
    </source>
</evidence>
<feature type="signal peptide" evidence="1">
    <location>
        <begin position="1"/>
        <end position="23"/>
    </location>
</feature>
<keyword evidence="1" id="KW-0732">Signal</keyword>
<dbReference type="EMBL" id="CAICTM010002428">
    <property type="protein sequence ID" value="CAB9529220.1"/>
    <property type="molecule type" value="Genomic_DNA"/>
</dbReference>
<dbReference type="Proteomes" id="UP001153069">
    <property type="component" value="Unassembled WGS sequence"/>
</dbReference>
<accession>A0A9N8F2I7</accession>